<dbReference type="OrthoDB" id="21292at2759"/>
<gene>
    <name evidence="4" type="ORF">GE061_013884</name>
</gene>
<sequence>MKALLGGGDGSQPLSPEEFGSHLQRLAEEANKALTEHPIDSDFSATIAQSLRSLSDDAGNLQPQLDPEALSSMLGDLNLGGGEGGANEFTNFMHSMMQSFLSKDLLYPSLKEICTKFPGWLEENKDTVSATEFENYSQQFKLMDGVCKEFEAESDTDSEDTKKQRFKRILKLLEEMQKFGQPPKDLVVLPDVILNGSVPNRVATLLLTVLS</sequence>
<dbReference type="GO" id="GO:0033328">
    <property type="term" value="F:peroxisome membrane targeting sequence binding"/>
    <property type="evidence" value="ECO:0007669"/>
    <property type="project" value="TreeGrafter"/>
</dbReference>
<evidence type="ECO:0000256" key="2">
    <source>
        <dbReference type="ARBA" id="ARBA00029688"/>
    </source>
</evidence>
<dbReference type="InterPro" id="IPR038322">
    <property type="entry name" value="Pex19_C_sf"/>
</dbReference>
<dbReference type="GO" id="GO:0045046">
    <property type="term" value="P:protein import into peroxisome membrane"/>
    <property type="evidence" value="ECO:0007669"/>
    <property type="project" value="TreeGrafter"/>
</dbReference>
<dbReference type="Pfam" id="PF04614">
    <property type="entry name" value="Pex19"/>
    <property type="match status" value="1"/>
</dbReference>
<feature type="region of interest" description="Disordered" evidence="3">
    <location>
        <begin position="1"/>
        <end position="20"/>
    </location>
</feature>
<dbReference type="PANTHER" id="PTHR12774:SF2">
    <property type="entry name" value="PEROXISOMAL BIOGENESIS FACTOR 19"/>
    <property type="match status" value="1"/>
</dbReference>
<evidence type="ECO:0000256" key="3">
    <source>
        <dbReference type="SAM" id="MobiDB-lite"/>
    </source>
</evidence>
<reference evidence="4" key="1">
    <citation type="journal article" date="2021" name="Mol. Ecol. Resour.">
        <title>Apolygus lucorum genome provides insights into omnivorousness and mesophyll feeding.</title>
        <authorList>
            <person name="Liu Y."/>
            <person name="Liu H."/>
            <person name="Wang H."/>
            <person name="Huang T."/>
            <person name="Liu B."/>
            <person name="Yang B."/>
            <person name="Yin L."/>
            <person name="Li B."/>
            <person name="Zhang Y."/>
            <person name="Zhang S."/>
            <person name="Jiang F."/>
            <person name="Zhang X."/>
            <person name="Ren Y."/>
            <person name="Wang B."/>
            <person name="Wang S."/>
            <person name="Lu Y."/>
            <person name="Wu K."/>
            <person name="Fan W."/>
            <person name="Wang G."/>
        </authorList>
    </citation>
    <scope>NUCLEOTIDE SEQUENCE</scope>
    <source>
        <strain evidence="4">12Hb</strain>
    </source>
</reference>
<evidence type="ECO:0000313" key="4">
    <source>
        <dbReference type="EMBL" id="KAF6210773.1"/>
    </source>
</evidence>
<comment type="similarity">
    <text evidence="1">Belongs to the peroxin-19 family.</text>
</comment>
<proteinExistence type="inferred from homology"/>
<dbReference type="GO" id="GO:0005778">
    <property type="term" value="C:peroxisomal membrane"/>
    <property type="evidence" value="ECO:0007669"/>
    <property type="project" value="TreeGrafter"/>
</dbReference>
<dbReference type="InterPro" id="IPR006708">
    <property type="entry name" value="Pex19"/>
</dbReference>
<evidence type="ECO:0000256" key="1">
    <source>
        <dbReference type="ARBA" id="ARBA00006326"/>
    </source>
</evidence>
<organism evidence="4 5">
    <name type="scientific">Apolygus lucorum</name>
    <name type="common">Small green plant bug</name>
    <name type="synonym">Lygocoris lucorum</name>
    <dbReference type="NCBI Taxonomy" id="248454"/>
    <lineage>
        <taxon>Eukaryota</taxon>
        <taxon>Metazoa</taxon>
        <taxon>Ecdysozoa</taxon>
        <taxon>Arthropoda</taxon>
        <taxon>Hexapoda</taxon>
        <taxon>Insecta</taxon>
        <taxon>Pterygota</taxon>
        <taxon>Neoptera</taxon>
        <taxon>Paraneoptera</taxon>
        <taxon>Hemiptera</taxon>
        <taxon>Heteroptera</taxon>
        <taxon>Panheteroptera</taxon>
        <taxon>Cimicomorpha</taxon>
        <taxon>Miridae</taxon>
        <taxon>Mirini</taxon>
        <taxon>Apolygus</taxon>
    </lineage>
</organism>
<name>A0A8S9XPA0_APOLU</name>
<accession>A0A8S9XPA0</accession>
<dbReference type="Gene3D" id="1.20.120.900">
    <property type="entry name" value="Pex19, mPTS binding domain"/>
    <property type="match status" value="1"/>
</dbReference>
<protein>
    <recommendedName>
        <fullName evidence="2">Peroxin-19</fullName>
    </recommendedName>
</protein>
<dbReference type="PANTHER" id="PTHR12774">
    <property type="entry name" value="PEROXISOMAL BIOGENESIS FACTOR 19"/>
    <property type="match status" value="1"/>
</dbReference>
<feature type="compositionally biased region" description="Gly residues" evidence="3">
    <location>
        <begin position="1"/>
        <end position="10"/>
    </location>
</feature>
<dbReference type="Proteomes" id="UP000466442">
    <property type="component" value="Linkage Group LG5"/>
</dbReference>
<dbReference type="AlphaFoldDB" id="A0A8S9XPA0"/>
<dbReference type="EMBL" id="WIXP02000005">
    <property type="protein sequence ID" value="KAF6210773.1"/>
    <property type="molecule type" value="Genomic_DNA"/>
</dbReference>
<keyword evidence="5" id="KW-1185">Reference proteome</keyword>
<evidence type="ECO:0000313" key="5">
    <source>
        <dbReference type="Proteomes" id="UP000466442"/>
    </source>
</evidence>
<comment type="caution">
    <text evidence="4">The sequence shown here is derived from an EMBL/GenBank/DDBJ whole genome shotgun (WGS) entry which is preliminary data.</text>
</comment>